<name>A0ABS4P6G6_9GAMM</name>
<evidence type="ECO:0000313" key="12">
    <source>
        <dbReference type="EMBL" id="MBP2168180.1"/>
    </source>
</evidence>
<keyword evidence="7 10" id="KW-0464">Manganese</keyword>
<evidence type="ECO:0000256" key="5">
    <source>
        <dbReference type="ARBA" id="ARBA00022723"/>
    </source>
</evidence>
<evidence type="ECO:0000256" key="2">
    <source>
        <dbReference type="ARBA" id="ARBA00007579"/>
    </source>
</evidence>
<feature type="binding site" evidence="10">
    <location>
        <position position="119"/>
    </location>
    <ligand>
        <name>Mn(2+)</name>
        <dbReference type="ChEBI" id="CHEBI:29035"/>
    </ligand>
</feature>
<dbReference type="NCBIfam" id="TIGR02150">
    <property type="entry name" value="IPP_isom_1"/>
    <property type="match status" value="1"/>
</dbReference>
<feature type="binding site" evidence="10">
    <location>
        <position position="39"/>
    </location>
    <ligand>
        <name>Mn(2+)</name>
        <dbReference type="ChEBI" id="CHEBI:29035"/>
    </ligand>
</feature>
<comment type="function">
    <text evidence="10">Catalyzes the 1,3-allylic rearrangement of the homoallylic substrate isopentenyl (IPP) to its highly electrophilic allylic isomer, dimethylallyl diphosphate (DMAPP).</text>
</comment>
<dbReference type="HAMAP" id="MF_00202">
    <property type="entry name" value="Idi"/>
    <property type="match status" value="1"/>
</dbReference>
<dbReference type="GO" id="GO:0004452">
    <property type="term" value="F:isopentenyl-diphosphate delta-isomerase activity"/>
    <property type="evidence" value="ECO:0007669"/>
    <property type="project" value="UniProtKB-EC"/>
</dbReference>
<proteinExistence type="inferred from homology"/>
<dbReference type="InterPro" id="IPR015797">
    <property type="entry name" value="NUDIX_hydrolase-like_dom_sf"/>
</dbReference>
<feature type="domain" description="Nudix hydrolase" evidence="11">
    <location>
        <begin position="37"/>
        <end position="169"/>
    </location>
</feature>
<feature type="binding site" evidence="10">
    <location>
        <position position="33"/>
    </location>
    <ligand>
        <name>Mn(2+)</name>
        <dbReference type="ChEBI" id="CHEBI:29035"/>
    </ligand>
</feature>
<dbReference type="EC" id="5.3.3.2" evidence="3 10"/>
<evidence type="ECO:0000256" key="6">
    <source>
        <dbReference type="ARBA" id="ARBA00022842"/>
    </source>
</evidence>
<comment type="similarity">
    <text evidence="2 10">Belongs to the IPP isomerase type 1 family.</text>
</comment>
<evidence type="ECO:0000256" key="9">
    <source>
        <dbReference type="ARBA" id="ARBA00023235"/>
    </source>
</evidence>
<comment type="cofactor">
    <cofactor evidence="10">
        <name>Mn(2+)</name>
        <dbReference type="ChEBI" id="CHEBI:29035"/>
    </cofactor>
    <text evidence="10">Binds 1 Mn(2+) ion per subunit.</text>
</comment>
<comment type="caution">
    <text evidence="12">The sequence shown here is derived from an EMBL/GenBank/DDBJ whole genome shotgun (WGS) entry which is preliminary data.</text>
</comment>
<dbReference type="PROSITE" id="PS51462">
    <property type="entry name" value="NUDIX"/>
    <property type="match status" value="1"/>
</dbReference>
<keyword evidence="8 10" id="KW-0414">Isoprene biosynthesis</keyword>
<dbReference type="CDD" id="cd02885">
    <property type="entry name" value="NUDIX_IPP_Isomerase"/>
    <property type="match status" value="1"/>
</dbReference>
<comment type="cofactor">
    <cofactor evidence="10">
        <name>Mg(2+)</name>
        <dbReference type="ChEBI" id="CHEBI:18420"/>
    </cofactor>
    <text evidence="10">Binds 1 Mg(2+) ion per subunit. The magnesium ion binds only when substrate is bound.</text>
</comment>
<comment type="pathway">
    <text evidence="1 10">Isoprenoid biosynthesis; dimethylallyl diphosphate biosynthesis; dimethylallyl diphosphate from isopentenyl diphosphate: step 1/1.</text>
</comment>
<dbReference type="Gene3D" id="3.90.79.10">
    <property type="entry name" value="Nucleoside Triphosphate Pyrophosphohydrolase"/>
    <property type="match status" value="1"/>
</dbReference>
<comment type="catalytic activity">
    <reaction evidence="10">
        <text>isopentenyl diphosphate = dimethylallyl diphosphate</text>
        <dbReference type="Rhea" id="RHEA:23284"/>
        <dbReference type="ChEBI" id="CHEBI:57623"/>
        <dbReference type="ChEBI" id="CHEBI:128769"/>
        <dbReference type="EC" id="5.3.3.2"/>
    </reaction>
</comment>
<keyword evidence="6 10" id="KW-0460">Magnesium</keyword>
<keyword evidence="5 10" id="KW-0479">Metal-binding</keyword>
<dbReference type="PIRSF" id="PIRSF018427">
    <property type="entry name" value="Isopntndiph_ism"/>
    <property type="match status" value="1"/>
</dbReference>
<feature type="active site" evidence="10">
    <location>
        <position position="121"/>
    </location>
</feature>
<accession>A0ABS4P6G6</accession>
<dbReference type="InterPro" id="IPR011876">
    <property type="entry name" value="IsopentenylPP_isomerase_typ1"/>
</dbReference>
<dbReference type="EMBL" id="JAGGMQ010000001">
    <property type="protein sequence ID" value="MBP2168180.1"/>
    <property type="molecule type" value="Genomic_DNA"/>
</dbReference>
<feature type="binding site" evidence="10">
    <location>
        <position position="121"/>
    </location>
    <ligand>
        <name>Mn(2+)</name>
        <dbReference type="ChEBI" id="CHEBI:29035"/>
    </ligand>
</feature>
<protein>
    <recommendedName>
        <fullName evidence="3 10">Isopentenyl-diphosphate Delta-isomerase</fullName>
        <shortName evidence="10">IPP isomerase</shortName>
        <ecNumber evidence="3 10">5.3.3.2</ecNumber>
    </recommendedName>
    <alternativeName>
        <fullName evidence="10">IPP:DMAPP isomerase</fullName>
    </alternativeName>
    <alternativeName>
        <fullName evidence="10">Isopentenyl pyrophosphate isomerase</fullName>
    </alternativeName>
</protein>
<feature type="binding site" evidence="10">
    <location>
        <position position="94"/>
    </location>
    <ligand>
        <name>Mg(2+)</name>
        <dbReference type="ChEBI" id="CHEBI:18420"/>
    </ligand>
</feature>
<dbReference type="InterPro" id="IPR056375">
    <property type="entry name" value="Idi_bact"/>
</dbReference>
<evidence type="ECO:0000256" key="4">
    <source>
        <dbReference type="ARBA" id="ARBA00022490"/>
    </source>
</evidence>
<evidence type="ECO:0000256" key="3">
    <source>
        <dbReference type="ARBA" id="ARBA00012057"/>
    </source>
</evidence>
<dbReference type="PANTHER" id="PTHR10885">
    <property type="entry name" value="ISOPENTENYL-DIPHOSPHATE DELTA-ISOMERASE"/>
    <property type="match status" value="1"/>
</dbReference>
<dbReference type="Pfam" id="PF00293">
    <property type="entry name" value="NUDIX"/>
    <property type="match status" value="1"/>
</dbReference>
<evidence type="ECO:0000256" key="7">
    <source>
        <dbReference type="ARBA" id="ARBA00023211"/>
    </source>
</evidence>
<evidence type="ECO:0000259" key="11">
    <source>
        <dbReference type="PROSITE" id="PS51462"/>
    </source>
</evidence>
<dbReference type="PANTHER" id="PTHR10885:SF0">
    <property type="entry name" value="ISOPENTENYL-DIPHOSPHATE DELTA-ISOMERASE"/>
    <property type="match status" value="1"/>
</dbReference>
<reference evidence="13" key="1">
    <citation type="submission" date="2023-07" db="EMBL/GenBank/DDBJ databases">
        <title>Genome mining of underrepresented organisms for secondary metabolites.</title>
        <authorList>
            <person name="D'Agostino P.M."/>
        </authorList>
    </citation>
    <scope>NUCLEOTIDE SEQUENCE [LARGE SCALE GENOMIC DNA]</scope>
    <source>
        <strain evidence="13">WS4403</strain>
    </source>
</reference>
<feature type="binding site" evidence="10">
    <location>
        <position position="76"/>
    </location>
    <ligand>
        <name>Mn(2+)</name>
        <dbReference type="ChEBI" id="CHEBI:29035"/>
    </ligand>
</feature>
<evidence type="ECO:0000256" key="10">
    <source>
        <dbReference type="HAMAP-Rule" id="MF_00202"/>
    </source>
</evidence>
<keyword evidence="13" id="KW-1185">Reference proteome</keyword>
<keyword evidence="9 10" id="KW-0413">Isomerase</keyword>
<dbReference type="SUPFAM" id="SSF55811">
    <property type="entry name" value="Nudix"/>
    <property type="match status" value="1"/>
</dbReference>
<evidence type="ECO:0000313" key="13">
    <source>
        <dbReference type="Proteomes" id="UP001195624"/>
    </source>
</evidence>
<comment type="subcellular location">
    <subcellularLocation>
        <location evidence="10">Cytoplasm</location>
    </subcellularLocation>
</comment>
<sequence length="188" mass="21268">MIMHDKGSPDDESLILVDDSDCQIGVAGKLQVHQLGILHRAFSIFVFDDAGRLLLQQRASGKYHSAGLWSNTCCGHPRAQEETHCAALRRLQEEMGFQCKLQWVTAFIYRAELANGLIEHEYDHLYIGVFGGTPQPDPAEVADWAWRSPDEVGQALSAHPADFTIWFTKIVRQQPRLLRSGWKDFHPD</sequence>
<keyword evidence="4 10" id="KW-0963">Cytoplasm</keyword>
<evidence type="ECO:0000256" key="1">
    <source>
        <dbReference type="ARBA" id="ARBA00004826"/>
    </source>
</evidence>
<dbReference type="NCBIfam" id="NF002995">
    <property type="entry name" value="PRK03759.1"/>
    <property type="match status" value="1"/>
</dbReference>
<evidence type="ECO:0000256" key="8">
    <source>
        <dbReference type="ARBA" id="ARBA00023229"/>
    </source>
</evidence>
<organism evidence="12 13">
    <name type="scientific">Winslowiella toletana</name>
    <dbReference type="NCBI Taxonomy" id="92490"/>
    <lineage>
        <taxon>Bacteria</taxon>
        <taxon>Pseudomonadati</taxon>
        <taxon>Pseudomonadota</taxon>
        <taxon>Gammaproteobacteria</taxon>
        <taxon>Enterobacterales</taxon>
        <taxon>Erwiniaceae</taxon>
        <taxon>Winslowiella</taxon>
    </lineage>
</organism>
<feature type="active site" evidence="10">
    <location>
        <position position="74"/>
    </location>
</feature>
<dbReference type="InterPro" id="IPR000086">
    <property type="entry name" value="NUDIX_hydrolase_dom"/>
</dbReference>
<comment type="subunit">
    <text evidence="10">Homodimer.</text>
</comment>
<dbReference type="Proteomes" id="UP001195624">
    <property type="component" value="Unassembled WGS sequence"/>
</dbReference>
<gene>
    <name evidence="10" type="primary">idi</name>
    <name evidence="12" type="ORF">J2125_001372</name>
</gene>